<dbReference type="InterPro" id="IPR029000">
    <property type="entry name" value="Cyclophilin-like_dom_sf"/>
</dbReference>
<evidence type="ECO:0000259" key="2">
    <source>
        <dbReference type="Pfam" id="PF18050"/>
    </source>
</evidence>
<evidence type="ECO:0000313" key="4">
    <source>
        <dbReference type="Proteomes" id="UP001059480"/>
    </source>
</evidence>
<reference evidence="3" key="1">
    <citation type="submission" date="2022-07" db="EMBL/GenBank/DDBJ databases">
        <authorList>
            <person name="Jung M.-Y."/>
            <person name="Lee M."/>
        </authorList>
    </citation>
    <scope>NUCLEOTIDE SEQUENCE</scope>
    <source>
        <strain evidence="3">S8</strain>
    </source>
</reference>
<comment type="caution">
    <text evidence="3">The sequence shown here is derived from an EMBL/GenBank/DDBJ whole genome shotgun (WGS) entry which is preliminary data.</text>
</comment>
<gene>
    <name evidence="3" type="ORF">NPA36_07660</name>
</gene>
<dbReference type="EMBL" id="JANHNZ010000007">
    <property type="protein sequence ID" value="MCQ9210426.1"/>
    <property type="molecule type" value="Genomic_DNA"/>
</dbReference>
<reference evidence="3" key="2">
    <citation type="journal article" date="2023" name="Curr. Microbiol.">
        <title>Granulicatella seriolae sp. nov., a Novel Facultative Anaerobe Isolated from Yellowtail Marine Fish.</title>
        <authorList>
            <person name="Lee M."/>
            <person name="Choi Y.J."/>
            <person name="Farooq A."/>
            <person name="Jeong J.B."/>
            <person name="Jung M.Y."/>
        </authorList>
    </citation>
    <scope>NUCLEOTIDE SEQUENCE</scope>
    <source>
        <strain evidence="3">S8</strain>
    </source>
</reference>
<reference evidence="3" key="3">
    <citation type="journal article" date="2023" name="Microbiol. Resour. Announc.">
        <title>Draft Genome Sequence of Granulicatella sp. Strain S8, Isolated from a Marine Fish, Seriola quinqueradiata.</title>
        <authorList>
            <person name="Lee M."/>
            <person name="Farooq A."/>
            <person name="Jeong J.B."/>
            <person name="Jung M.Y."/>
        </authorList>
    </citation>
    <scope>NUCLEOTIDE SEQUENCE</scope>
    <source>
        <strain evidence="3">S8</strain>
    </source>
</reference>
<dbReference type="Proteomes" id="UP001059480">
    <property type="component" value="Unassembled WGS sequence"/>
</dbReference>
<evidence type="ECO:0000313" key="3">
    <source>
        <dbReference type="EMBL" id="MCQ9210426.1"/>
    </source>
</evidence>
<dbReference type="InterPro" id="IPR041183">
    <property type="entry name" value="Cyclophilin-like"/>
</dbReference>
<feature type="domain" description="Cyclophilin-like" evidence="2">
    <location>
        <begin position="63"/>
        <end position="172"/>
    </location>
</feature>
<dbReference type="SUPFAM" id="SSF50891">
    <property type="entry name" value="Cyclophilin-like"/>
    <property type="match status" value="1"/>
</dbReference>
<dbReference type="Pfam" id="PF18050">
    <property type="entry name" value="Cyclophil_like2"/>
    <property type="match status" value="1"/>
</dbReference>
<dbReference type="PROSITE" id="PS51257">
    <property type="entry name" value="PROKAR_LIPOPROTEIN"/>
    <property type="match status" value="1"/>
</dbReference>
<keyword evidence="1" id="KW-0732">Signal</keyword>
<name>A0ABT1WPL9_9LACT</name>
<feature type="signal peptide" evidence="1">
    <location>
        <begin position="1"/>
        <end position="24"/>
    </location>
</feature>
<keyword evidence="4" id="KW-1185">Reference proteome</keyword>
<evidence type="ECO:0000256" key="1">
    <source>
        <dbReference type="SAM" id="SignalP"/>
    </source>
</evidence>
<proteinExistence type="predicted"/>
<protein>
    <submittedName>
        <fullName evidence="3">Cyclophilin-like fold protein</fullName>
    </submittedName>
</protein>
<sequence>MRKTIVSLMFIVCLILLTSCSSHVVQSDLPISKMTETNSNSTMEERVDTGEEAMKNNLLPITIQVNGKNFKALMQDNETARTFIEQLPLTLTMDDYASQEKVTSLPFSVTSTQTHMPSTINAGELYLWSDSNLVLFYETFSNSYTYIPLGYIEDISGLEETLGKDSVQVTFQK</sequence>
<dbReference type="Gene3D" id="2.40.100.20">
    <property type="match status" value="1"/>
</dbReference>
<dbReference type="RefSeq" id="WP_256945538.1">
    <property type="nucleotide sequence ID" value="NZ_JANHNZ010000007.1"/>
</dbReference>
<accession>A0ABT1WPL9</accession>
<feature type="chain" id="PRO_5045562798" evidence="1">
    <location>
        <begin position="25"/>
        <end position="173"/>
    </location>
</feature>
<organism evidence="3 4">
    <name type="scientific">Granulicatella seriolae</name>
    <dbReference type="NCBI Taxonomy" id="2967226"/>
    <lineage>
        <taxon>Bacteria</taxon>
        <taxon>Bacillati</taxon>
        <taxon>Bacillota</taxon>
        <taxon>Bacilli</taxon>
        <taxon>Lactobacillales</taxon>
        <taxon>Carnobacteriaceae</taxon>
        <taxon>Granulicatella</taxon>
    </lineage>
</organism>